<gene>
    <name evidence="3" type="ORF">H2200_007456</name>
</gene>
<organism evidence="3 4">
    <name type="scientific">Cladophialophora chaetospira</name>
    <dbReference type="NCBI Taxonomy" id="386627"/>
    <lineage>
        <taxon>Eukaryota</taxon>
        <taxon>Fungi</taxon>
        <taxon>Dikarya</taxon>
        <taxon>Ascomycota</taxon>
        <taxon>Pezizomycotina</taxon>
        <taxon>Eurotiomycetes</taxon>
        <taxon>Chaetothyriomycetidae</taxon>
        <taxon>Chaetothyriales</taxon>
        <taxon>Herpotrichiellaceae</taxon>
        <taxon>Cladophialophora</taxon>
    </lineage>
</organism>
<name>A0AA38X8F5_9EURO</name>
<dbReference type="EMBL" id="JAPDRK010000010">
    <property type="protein sequence ID" value="KAJ9608468.1"/>
    <property type="molecule type" value="Genomic_DNA"/>
</dbReference>
<comment type="caution">
    <text evidence="3">The sequence shown here is derived from an EMBL/GenBank/DDBJ whole genome shotgun (WGS) entry which is preliminary data.</text>
</comment>
<evidence type="ECO:0000313" key="3">
    <source>
        <dbReference type="EMBL" id="KAJ9608468.1"/>
    </source>
</evidence>
<feature type="region of interest" description="Disordered" evidence="1">
    <location>
        <begin position="552"/>
        <end position="571"/>
    </location>
</feature>
<keyword evidence="4" id="KW-1185">Reference proteome</keyword>
<dbReference type="Proteomes" id="UP001172673">
    <property type="component" value="Unassembled WGS sequence"/>
</dbReference>
<evidence type="ECO:0000256" key="2">
    <source>
        <dbReference type="SAM" id="Phobius"/>
    </source>
</evidence>
<accession>A0AA38X8F5</accession>
<proteinExistence type="predicted"/>
<evidence type="ECO:0000313" key="4">
    <source>
        <dbReference type="Proteomes" id="UP001172673"/>
    </source>
</evidence>
<dbReference type="AlphaFoldDB" id="A0AA38X8F5"/>
<protein>
    <submittedName>
        <fullName evidence="3">Uncharacterized protein</fullName>
    </submittedName>
</protein>
<feature type="transmembrane region" description="Helical" evidence="2">
    <location>
        <begin position="405"/>
        <end position="426"/>
    </location>
</feature>
<evidence type="ECO:0000256" key="1">
    <source>
        <dbReference type="SAM" id="MobiDB-lite"/>
    </source>
</evidence>
<keyword evidence="2" id="KW-0812">Transmembrane</keyword>
<keyword evidence="2" id="KW-1133">Transmembrane helix</keyword>
<keyword evidence="2" id="KW-0472">Membrane</keyword>
<sequence>MWAAISQTRLDTSLPTSYLIATAVLISLTTLPSALWAGALTPILSTDLQVNGTISIPRYSSRSQSVWASQFQTNLAYNNDTKQYDVQIYNVLDKCTEIHDLRGFVPSCPVPALQGLLLTSASDATSQTFANVRLHSKLDSVSWAYSGRSYGVGASAGITEPLFSTETAAVVAYKYQETGYRPRVECLKNASSDISLGLLEVDDYGFEWYILSGSLSNEPPGTTEWYPVGSWDDPPKLLVWAARSYEKTNMVVVATSDDVFLQFNQTQCAVTFTPTIYNVNVNVTSRTVEVKEADTNMEAGDFEPTGELIFGVVQSLNLLARMSNSLYVSVMGNALQSNVYNMETRLGSNATEDHSVLLAAVEDSYAAMIDDILVAYGASQLLNAQDFKETVVVGQKPAVRIGKHVWIYTALAFNGVLVLVFLAELIRTRFWSGLSQFDYTNIKCTITAASAGGMGIANHIARSHDRQSKGSGDATVKLWDGSPRDPAFEKTTVVLDEGSAASTAKGVSGIGMPALRSTFAPWAVTTPLMASVSEDLFTYQHASKAEVTVHPVPLDSNEPMEPVVPNLGHPRQTKYTHITMDD</sequence>
<reference evidence="3" key="1">
    <citation type="submission" date="2022-10" db="EMBL/GenBank/DDBJ databases">
        <title>Culturing micro-colonial fungi from biological soil crusts in the Mojave desert and describing Neophaeococcomyces mojavensis, and introducing the new genera and species Taxawa tesnikishii.</title>
        <authorList>
            <person name="Kurbessoian T."/>
            <person name="Stajich J.E."/>
        </authorList>
    </citation>
    <scope>NUCLEOTIDE SEQUENCE</scope>
    <source>
        <strain evidence="3">TK_41</strain>
    </source>
</reference>